<comment type="caution">
    <text evidence="2">The sequence shown here is derived from an EMBL/GenBank/DDBJ whole genome shotgun (WGS) entry which is preliminary data.</text>
</comment>
<evidence type="ECO:0000256" key="1">
    <source>
        <dbReference type="SAM" id="MobiDB-lite"/>
    </source>
</evidence>
<feature type="compositionally biased region" description="Basic and acidic residues" evidence="1">
    <location>
        <begin position="1"/>
        <end position="10"/>
    </location>
</feature>
<gene>
    <name evidence="2" type="ORF">DERF_004546</name>
</gene>
<accession>A0A922I3H5</accession>
<proteinExistence type="predicted"/>
<reference evidence="2" key="2">
    <citation type="journal article" date="2022" name="Res Sq">
        <title>Comparative Genomics Reveals Insights into the Divergent Evolution of Astigmatic Mites and Household Pest Adaptations.</title>
        <authorList>
            <person name="Xiong Q."/>
            <person name="Wan A.T.-Y."/>
            <person name="Liu X.-Y."/>
            <person name="Fung C.S.-H."/>
            <person name="Xiao X."/>
            <person name="Malainual N."/>
            <person name="Hou J."/>
            <person name="Wang L."/>
            <person name="Wang M."/>
            <person name="Yang K."/>
            <person name="Cui Y."/>
            <person name="Leung E."/>
            <person name="Nong W."/>
            <person name="Shin S.-K."/>
            <person name="Au S."/>
            <person name="Jeong K.Y."/>
            <person name="Chew F.T."/>
            <person name="Hui J."/>
            <person name="Leung T.F."/>
            <person name="Tungtrongchitr A."/>
            <person name="Zhong N."/>
            <person name="Liu Z."/>
            <person name="Tsui S."/>
        </authorList>
    </citation>
    <scope>NUCLEOTIDE SEQUENCE</scope>
    <source>
        <strain evidence="2">Derf</strain>
        <tissue evidence="2">Whole organism</tissue>
    </source>
</reference>
<name>A0A922I3H5_DERFA</name>
<sequence>MASEYTRKSCDNAGGGGGGDGGEQKCEKGLI</sequence>
<evidence type="ECO:0000313" key="2">
    <source>
        <dbReference type="EMBL" id="KAH9520862.1"/>
    </source>
</evidence>
<organism evidence="2 3">
    <name type="scientific">Dermatophagoides farinae</name>
    <name type="common">American house dust mite</name>
    <dbReference type="NCBI Taxonomy" id="6954"/>
    <lineage>
        <taxon>Eukaryota</taxon>
        <taxon>Metazoa</taxon>
        <taxon>Ecdysozoa</taxon>
        <taxon>Arthropoda</taxon>
        <taxon>Chelicerata</taxon>
        <taxon>Arachnida</taxon>
        <taxon>Acari</taxon>
        <taxon>Acariformes</taxon>
        <taxon>Sarcoptiformes</taxon>
        <taxon>Astigmata</taxon>
        <taxon>Psoroptidia</taxon>
        <taxon>Analgoidea</taxon>
        <taxon>Pyroglyphidae</taxon>
        <taxon>Dermatophagoidinae</taxon>
        <taxon>Dermatophagoides</taxon>
    </lineage>
</organism>
<dbReference type="EMBL" id="ASGP02000002">
    <property type="protein sequence ID" value="KAH9520862.1"/>
    <property type="molecule type" value="Genomic_DNA"/>
</dbReference>
<protein>
    <submittedName>
        <fullName evidence="2">Uncharacterized protein</fullName>
    </submittedName>
</protein>
<evidence type="ECO:0000313" key="3">
    <source>
        <dbReference type="Proteomes" id="UP000790347"/>
    </source>
</evidence>
<feature type="region of interest" description="Disordered" evidence="1">
    <location>
        <begin position="1"/>
        <end position="31"/>
    </location>
</feature>
<dbReference type="AlphaFoldDB" id="A0A922I3H5"/>
<feature type="compositionally biased region" description="Basic and acidic residues" evidence="1">
    <location>
        <begin position="22"/>
        <end position="31"/>
    </location>
</feature>
<reference evidence="2" key="1">
    <citation type="submission" date="2013-05" db="EMBL/GenBank/DDBJ databases">
        <authorList>
            <person name="Yim A.K.Y."/>
            <person name="Chan T.F."/>
            <person name="Ji K.M."/>
            <person name="Liu X.Y."/>
            <person name="Zhou J.W."/>
            <person name="Li R.Q."/>
            <person name="Yang K.Y."/>
            <person name="Li J."/>
            <person name="Li M."/>
            <person name="Law P.T.W."/>
            <person name="Wu Y.L."/>
            <person name="Cai Z.L."/>
            <person name="Qin H."/>
            <person name="Bao Y."/>
            <person name="Leung R.K.K."/>
            <person name="Ng P.K.S."/>
            <person name="Zou J."/>
            <person name="Zhong X.J."/>
            <person name="Ran P.X."/>
            <person name="Zhong N.S."/>
            <person name="Liu Z.G."/>
            <person name="Tsui S.K.W."/>
        </authorList>
    </citation>
    <scope>NUCLEOTIDE SEQUENCE</scope>
    <source>
        <strain evidence="2">Derf</strain>
        <tissue evidence="2">Whole organism</tissue>
    </source>
</reference>
<keyword evidence="3" id="KW-1185">Reference proteome</keyword>
<dbReference type="Proteomes" id="UP000790347">
    <property type="component" value="Unassembled WGS sequence"/>
</dbReference>